<dbReference type="GeneID" id="89927783"/>
<dbReference type="InterPro" id="IPR027267">
    <property type="entry name" value="AH/BAR_dom_sf"/>
</dbReference>
<dbReference type="Gene3D" id="1.20.1270.60">
    <property type="entry name" value="Arfaptin homology (AH) domain/BAR domain"/>
    <property type="match status" value="1"/>
</dbReference>
<dbReference type="FunFam" id="1.20.1270.60:FF:000005">
    <property type="entry name" value="Sphingolipid long chain base-responsive pil1"/>
    <property type="match status" value="1"/>
</dbReference>
<dbReference type="AlphaFoldDB" id="A0AAV9PBD3"/>
<feature type="compositionally biased region" description="Basic and acidic residues" evidence="2">
    <location>
        <begin position="260"/>
        <end position="276"/>
    </location>
</feature>
<keyword evidence="1" id="KW-0597">Phosphoprotein</keyword>
<dbReference type="Pfam" id="PF13805">
    <property type="entry name" value="Pil1"/>
    <property type="match status" value="1"/>
</dbReference>
<accession>A0AAV9PBD3</accession>
<evidence type="ECO:0000256" key="2">
    <source>
        <dbReference type="SAM" id="MobiDB-lite"/>
    </source>
</evidence>
<evidence type="ECO:0000256" key="1">
    <source>
        <dbReference type="ARBA" id="ARBA00022553"/>
    </source>
</evidence>
<dbReference type="GO" id="GO:0036286">
    <property type="term" value="C:eisosome filament"/>
    <property type="evidence" value="ECO:0007669"/>
    <property type="project" value="TreeGrafter"/>
</dbReference>
<dbReference type="EMBL" id="JAVRRT010000009">
    <property type="protein sequence ID" value="KAK5169134.1"/>
    <property type="molecule type" value="Genomic_DNA"/>
</dbReference>
<dbReference type="PANTHER" id="PTHR31962">
    <property type="entry name" value="SPHINGOLIPID LONG CHAIN BASE-RESPONSIVE PROTEIN PIL1"/>
    <property type="match status" value="1"/>
</dbReference>
<evidence type="ECO:0000313" key="3">
    <source>
        <dbReference type="EMBL" id="KAK5169134.1"/>
    </source>
</evidence>
<feature type="region of interest" description="Disordered" evidence="2">
    <location>
        <begin position="227"/>
        <end position="283"/>
    </location>
</feature>
<dbReference type="GO" id="GO:0008289">
    <property type="term" value="F:lipid binding"/>
    <property type="evidence" value="ECO:0007669"/>
    <property type="project" value="TreeGrafter"/>
</dbReference>
<dbReference type="GO" id="GO:0006897">
    <property type="term" value="P:endocytosis"/>
    <property type="evidence" value="ECO:0007669"/>
    <property type="project" value="TreeGrafter"/>
</dbReference>
<proteinExistence type="predicted"/>
<dbReference type="RefSeq" id="XP_064658600.1">
    <property type="nucleotide sequence ID" value="XM_064803685.1"/>
</dbReference>
<sequence length="283" mass="31324">MSSLRGMQQPELSKKLYKLIKTENHAIGAFESAGRETQSIANQLSEWGESTEDDAVSEVSDKLAVLLAEIADQEDMFAQNLEDSRGVLKQIRNTESSVQPSRNQKAKIQDEIQKLKYKEPESTKLPILEQELVRAEAQSLVAEAQLTNITRQKFKEAYDLRTAAIIERAEKQIILATQARRVLNLLDDTPIVPGEERQLFAGSSQAQNILNDAETALRGWSPSLEGVQMHSTGLGTNAMPASTTESLESPSSTTMVTAQKRIEERERAQEEGREEAVVAPSST</sequence>
<dbReference type="InterPro" id="IPR028245">
    <property type="entry name" value="PIL1/LSP1"/>
</dbReference>
<evidence type="ECO:0008006" key="5">
    <source>
        <dbReference type="Google" id="ProtNLM"/>
    </source>
</evidence>
<name>A0AAV9PBD3_9PEZI</name>
<keyword evidence="4" id="KW-1185">Reference proteome</keyword>
<gene>
    <name evidence="3" type="ORF">LTR77_006443</name>
</gene>
<dbReference type="GO" id="GO:0005886">
    <property type="term" value="C:plasma membrane"/>
    <property type="evidence" value="ECO:0007669"/>
    <property type="project" value="TreeGrafter"/>
</dbReference>
<reference evidence="3 4" key="1">
    <citation type="submission" date="2023-08" db="EMBL/GenBank/DDBJ databases">
        <title>Black Yeasts Isolated from many extreme environments.</title>
        <authorList>
            <person name="Coleine C."/>
            <person name="Stajich J.E."/>
            <person name="Selbmann L."/>
        </authorList>
    </citation>
    <scope>NUCLEOTIDE SEQUENCE [LARGE SCALE GENOMIC DNA]</scope>
    <source>
        <strain evidence="3 4">CCFEE 5935</strain>
    </source>
</reference>
<dbReference type="GO" id="GO:0070941">
    <property type="term" value="P:eisosome assembly"/>
    <property type="evidence" value="ECO:0007669"/>
    <property type="project" value="TreeGrafter"/>
</dbReference>
<dbReference type="Proteomes" id="UP001337655">
    <property type="component" value="Unassembled WGS sequence"/>
</dbReference>
<dbReference type="PANTHER" id="PTHR31962:SF4">
    <property type="entry name" value="PRIMARY COMPONENT OF EISOSOMES (EUROFUNG)"/>
    <property type="match status" value="1"/>
</dbReference>
<evidence type="ECO:0000313" key="4">
    <source>
        <dbReference type="Proteomes" id="UP001337655"/>
    </source>
</evidence>
<comment type="caution">
    <text evidence="3">The sequence shown here is derived from an EMBL/GenBank/DDBJ whole genome shotgun (WGS) entry which is preliminary data.</text>
</comment>
<protein>
    <recommendedName>
        <fullName evidence="5">Eisosome component PIL1-domain-containing protein</fullName>
    </recommendedName>
</protein>
<organism evidence="3 4">
    <name type="scientific">Saxophila tyrrhenica</name>
    <dbReference type="NCBI Taxonomy" id="1690608"/>
    <lineage>
        <taxon>Eukaryota</taxon>
        <taxon>Fungi</taxon>
        <taxon>Dikarya</taxon>
        <taxon>Ascomycota</taxon>
        <taxon>Pezizomycotina</taxon>
        <taxon>Dothideomycetes</taxon>
        <taxon>Dothideomycetidae</taxon>
        <taxon>Mycosphaerellales</taxon>
        <taxon>Extremaceae</taxon>
        <taxon>Saxophila</taxon>
    </lineage>
</organism>
<feature type="compositionally biased region" description="Polar residues" evidence="2">
    <location>
        <begin position="229"/>
        <end position="241"/>
    </location>
</feature>
<feature type="compositionally biased region" description="Low complexity" evidence="2">
    <location>
        <begin position="242"/>
        <end position="254"/>
    </location>
</feature>